<dbReference type="InterPro" id="IPR014955">
    <property type="entry name" value="DUF1826"/>
</dbReference>
<gene>
    <name evidence="1" type="ORF">UIB01_03215</name>
</gene>
<sequence>MLAQQIIRSQPRQLLGDSPAVLGEALNDGVNLSVWQRQLPLHIAEFAETLLALGEPLAESLTLEPVGEDEVQLPTLAAAYRDLSGHAGFVADISWLVRAFSCLVDARRIGLRLRVLDKPMCPRFHVDHVPLRLITTYAGAGSEWLQEGGMQRRRLGDPAAEPTDPAAIQRLVAGDVALFKGEKWLGNEGAGIIHRSPQATTAERRLILTLDWLA</sequence>
<organism evidence="1 2">
    <name type="scientific">Stutzerimonas stutzeri</name>
    <name type="common">Pseudomonas stutzeri</name>
    <dbReference type="NCBI Taxonomy" id="316"/>
    <lineage>
        <taxon>Bacteria</taxon>
        <taxon>Pseudomonadati</taxon>
        <taxon>Pseudomonadota</taxon>
        <taxon>Gammaproteobacteria</taxon>
        <taxon>Pseudomonadales</taxon>
        <taxon>Pseudomonadaceae</taxon>
        <taxon>Stutzerimonas</taxon>
    </lineage>
</organism>
<dbReference type="PATRIC" id="fig|316.97.peg.652"/>
<reference evidence="1 2" key="1">
    <citation type="submission" date="2014-03" db="EMBL/GenBank/DDBJ databases">
        <title>Complete genome sequence of Pseudomonas stutzeri 19SMN4.</title>
        <authorList>
            <person name="Brunet-Galmes I."/>
            <person name="Nogales B."/>
            <person name="Busquets A."/>
            <person name="Pena A."/>
            <person name="Gomila M."/>
            <person name="Garcia-Valdes E."/>
            <person name="Lalucat J."/>
            <person name="Bennasar A."/>
            <person name="Bosch R."/>
        </authorList>
    </citation>
    <scope>NUCLEOTIDE SEQUENCE [LARGE SCALE GENOMIC DNA]</scope>
    <source>
        <strain evidence="1 2">19SMN4</strain>
    </source>
</reference>
<protein>
    <recommendedName>
        <fullName evidence="3">DUF1826 domain-containing protein</fullName>
    </recommendedName>
</protein>
<dbReference type="Proteomes" id="UP000025238">
    <property type="component" value="Chromosome"/>
</dbReference>
<dbReference type="KEGG" id="pstu:UIB01_03215"/>
<accession>A0A023WMU9</accession>
<evidence type="ECO:0008006" key="3">
    <source>
        <dbReference type="Google" id="ProtNLM"/>
    </source>
</evidence>
<evidence type="ECO:0000313" key="1">
    <source>
        <dbReference type="EMBL" id="AHY41517.1"/>
    </source>
</evidence>
<proteinExistence type="predicted"/>
<dbReference type="Pfam" id="PF08856">
    <property type="entry name" value="DUF1826"/>
    <property type="match status" value="1"/>
</dbReference>
<evidence type="ECO:0000313" key="2">
    <source>
        <dbReference type="Proteomes" id="UP000025238"/>
    </source>
</evidence>
<name>A0A023WMU9_STUST</name>
<dbReference type="OrthoDB" id="5342505at2"/>
<dbReference type="AlphaFoldDB" id="A0A023WMU9"/>
<dbReference type="EMBL" id="CP007509">
    <property type="protein sequence ID" value="AHY41517.1"/>
    <property type="molecule type" value="Genomic_DNA"/>
</dbReference>